<accession>A0A1C4XQ49</accession>
<evidence type="ECO:0000313" key="2">
    <source>
        <dbReference type="EMBL" id="SCF10649.1"/>
    </source>
</evidence>
<dbReference type="GO" id="GO:0016740">
    <property type="term" value="F:transferase activity"/>
    <property type="evidence" value="ECO:0007669"/>
    <property type="project" value="UniProtKB-KW"/>
</dbReference>
<evidence type="ECO:0000313" key="3">
    <source>
        <dbReference type="Proteomes" id="UP000198228"/>
    </source>
</evidence>
<gene>
    <name evidence="2" type="ORF">GA0074696_2766</name>
</gene>
<evidence type="ECO:0000256" key="1">
    <source>
        <dbReference type="SAM" id="MobiDB-lite"/>
    </source>
</evidence>
<dbReference type="EMBL" id="LT607410">
    <property type="protein sequence ID" value="SCF10649.1"/>
    <property type="molecule type" value="Genomic_DNA"/>
</dbReference>
<dbReference type="Pfam" id="PF08843">
    <property type="entry name" value="AbiEii"/>
    <property type="match status" value="1"/>
</dbReference>
<proteinExistence type="predicted"/>
<reference evidence="2 3" key="1">
    <citation type="submission" date="2016-06" db="EMBL/GenBank/DDBJ databases">
        <authorList>
            <person name="Kjaerup R.B."/>
            <person name="Dalgaard T.S."/>
            <person name="Juul-Madsen H.R."/>
        </authorList>
    </citation>
    <scope>NUCLEOTIDE SEQUENCE [LARGE SCALE GENOMIC DNA]</scope>
    <source>
        <strain evidence="2 3">DSM 43821</strain>
    </source>
</reference>
<feature type="region of interest" description="Disordered" evidence="1">
    <location>
        <begin position="148"/>
        <end position="167"/>
    </location>
</feature>
<protein>
    <submittedName>
        <fullName evidence="2">Nucleotidyl transferase AbiEii toxin, Type IV TA system</fullName>
    </submittedName>
</protein>
<feature type="compositionally biased region" description="Basic and acidic residues" evidence="1">
    <location>
        <begin position="152"/>
        <end position="163"/>
    </location>
</feature>
<dbReference type="Proteomes" id="UP000198228">
    <property type="component" value="Chromosome I"/>
</dbReference>
<organism evidence="2 3">
    <name type="scientific">Micromonospora purpureochromogenes</name>
    <dbReference type="NCBI Taxonomy" id="47872"/>
    <lineage>
        <taxon>Bacteria</taxon>
        <taxon>Bacillati</taxon>
        <taxon>Actinomycetota</taxon>
        <taxon>Actinomycetes</taxon>
        <taxon>Micromonosporales</taxon>
        <taxon>Micromonosporaceae</taxon>
        <taxon>Micromonospora</taxon>
    </lineage>
</organism>
<dbReference type="InterPro" id="IPR014942">
    <property type="entry name" value="AbiEii"/>
</dbReference>
<keyword evidence="2" id="KW-0808">Transferase</keyword>
<dbReference type="AlphaFoldDB" id="A0A1C4XQ49"/>
<sequence>MVGVFEADLTNDVTGDFEVHITACERDAGQLADFAEERGLKYTHVLLDRGQTASQPMLTLKGSGSLDQQRDAAEQWTRQLRAAGLGVVRVKIEAAPWCAGVPVTDEEANVQPAGRYFEHHVKLLLPAGVPTLVAATEVVERHGARLSRNARRARDGGREERFVTQRSHRVGRDSAKARLDDLVAALRDSGWEILAIEQEYVVFDDRIELDAGWLAQSGPSAWHLTREEKMRSAPAGTPGYPNTYQPLPAQPGVRQRAAFDPALKQYGNAYRAGEPVFSDPGAGQRWRAARCAAMRHLVTVIADTPWADHLVLRGSVTMSAWFGAAAREPGDVDFVVTPFSMGIHSDEAKSMLAGILSALRHRPGAGLDPDRVETTDIWTYERADGRRLVLPFTTDGGLIGSVQADFVFNEHLPLAPITIRLDGVDRPVQAASAELSLAWKLLWLATDMYPQGKDLYDAVLLAERTTVSLRLVRDLLRPELGAEADDFTAESVLAWNVDWDNFTDEYPGIPGDVETWKRRLALALDRGFTAG</sequence>
<name>A0A1C4XQ49_9ACTN</name>